<dbReference type="EMBL" id="ML211557">
    <property type="protein sequence ID" value="TFK81811.1"/>
    <property type="molecule type" value="Genomic_DNA"/>
</dbReference>
<feature type="region of interest" description="Disordered" evidence="1">
    <location>
        <begin position="1"/>
        <end position="236"/>
    </location>
</feature>
<evidence type="ECO:0000313" key="2">
    <source>
        <dbReference type="EMBL" id="TFK81811.1"/>
    </source>
</evidence>
<feature type="compositionally biased region" description="Polar residues" evidence="1">
    <location>
        <begin position="215"/>
        <end position="224"/>
    </location>
</feature>
<gene>
    <name evidence="2" type="ORF">K466DRAFT_604197</name>
</gene>
<dbReference type="Proteomes" id="UP000308197">
    <property type="component" value="Unassembled WGS sequence"/>
</dbReference>
<reference evidence="2 3" key="1">
    <citation type="journal article" date="2019" name="Nat. Ecol. Evol.">
        <title>Megaphylogeny resolves global patterns of mushroom evolution.</title>
        <authorList>
            <person name="Varga T."/>
            <person name="Krizsan K."/>
            <person name="Foldi C."/>
            <person name="Dima B."/>
            <person name="Sanchez-Garcia M."/>
            <person name="Sanchez-Ramirez S."/>
            <person name="Szollosi G.J."/>
            <person name="Szarkandi J.G."/>
            <person name="Papp V."/>
            <person name="Albert L."/>
            <person name="Andreopoulos W."/>
            <person name="Angelini C."/>
            <person name="Antonin V."/>
            <person name="Barry K.W."/>
            <person name="Bougher N.L."/>
            <person name="Buchanan P."/>
            <person name="Buyck B."/>
            <person name="Bense V."/>
            <person name="Catcheside P."/>
            <person name="Chovatia M."/>
            <person name="Cooper J."/>
            <person name="Damon W."/>
            <person name="Desjardin D."/>
            <person name="Finy P."/>
            <person name="Geml J."/>
            <person name="Haridas S."/>
            <person name="Hughes K."/>
            <person name="Justo A."/>
            <person name="Karasinski D."/>
            <person name="Kautmanova I."/>
            <person name="Kiss B."/>
            <person name="Kocsube S."/>
            <person name="Kotiranta H."/>
            <person name="LaButti K.M."/>
            <person name="Lechner B.E."/>
            <person name="Liimatainen K."/>
            <person name="Lipzen A."/>
            <person name="Lukacs Z."/>
            <person name="Mihaltcheva S."/>
            <person name="Morgado L.N."/>
            <person name="Niskanen T."/>
            <person name="Noordeloos M.E."/>
            <person name="Ohm R.A."/>
            <person name="Ortiz-Santana B."/>
            <person name="Ovrebo C."/>
            <person name="Racz N."/>
            <person name="Riley R."/>
            <person name="Savchenko A."/>
            <person name="Shiryaev A."/>
            <person name="Soop K."/>
            <person name="Spirin V."/>
            <person name="Szebenyi C."/>
            <person name="Tomsovsky M."/>
            <person name="Tulloss R.E."/>
            <person name="Uehling J."/>
            <person name="Grigoriev I.V."/>
            <person name="Vagvolgyi C."/>
            <person name="Papp T."/>
            <person name="Martin F.M."/>
            <person name="Miettinen O."/>
            <person name="Hibbett D.S."/>
            <person name="Nagy L.G."/>
        </authorList>
    </citation>
    <scope>NUCLEOTIDE SEQUENCE [LARGE SCALE GENOMIC DNA]</scope>
    <source>
        <strain evidence="2 3">HHB13444</strain>
    </source>
</reference>
<protein>
    <submittedName>
        <fullName evidence="2">Uncharacterized protein</fullName>
    </submittedName>
</protein>
<evidence type="ECO:0000313" key="3">
    <source>
        <dbReference type="Proteomes" id="UP000308197"/>
    </source>
</evidence>
<feature type="compositionally biased region" description="Basic and acidic residues" evidence="1">
    <location>
        <begin position="159"/>
        <end position="174"/>
    </location>
</feature>
<organism evidence="2 3">
    <name type="scientific">Polyporus arcularius HHB13444</name>
    <dbReference type="NCBI Taxonomy" id="1314778"/>
    <lineage>
        <taxon>Eukaryota</taxon>
        <taxon>Fungi</taxon>
        <taxon>Dikarya</taxon>
        <taxon>Basidiomycota</taxon>
        <taxon>Agaricomycotina</taxon>
        <taxon>Agaricomycetes</taxon>
        <taxon>Polyporales</taxon>
        <taxon>Polyporaceae</taxon>
        <taxon>Polyporus</taxon>
    </lineage>
</organism>
<feature type="compositionally biased region" description="Polar residues" evidence="1">
    <location>
        <begin position="74"/>
        <end position="91"/>
    </location>
</feature>
<proteinExistence type="predicted"/>
<sequence>MPPKRANNRASTATRVPLSQGRGGSAGTAAEDSNSTAAGRAREERARRRAELAEARTRRVTAARDGARFRPSSPHVNLQSSLDNSTRQSLSDARATGQEEDPCVEHIAPHARPNPILVPDRDPSEDAQTQASMGEPIISHPSTPSGEHRDSMGDGCSPKSKELRQGEAVRESSEPPRLCEPARPPHQFAPGEEARGAVAPPLTAWEVRHAEPSSPDHTSASRAVSPQPADRAAEPRVSMTAELYTRPDPIHRLPDLRLGEQFRAPTQNLMLAHARMIGAPGSGVRSSPPAWRSNLVVLRSPPRVPVSVASTPSVEAPPLTPLDEDLELQQVEFDEDAGVVTGIPPPAGRRRTSAPLTPNSEVVDFLESRYPRRMSIAKEMSLRSDRQTRAGYRKNIMVRLILSTFTDLSLGTGGTDVKRRDIPFDGRLISVSTADIVLAFGVRGNTFSTSRTHVELCYKVYQWMEDNRTLWDSAPESDDQRLYETLSAYCRVGVLPPSTSAAAASLTRAERNALLSGSRQLYDACNGFLASHPRAQETMQSAPVVYEPEV</sequence>
<dbReference type="AlphaFoldDB" id="A0A5C3NX10"/>
<accession>A0A5C3NX10</accession>
<name>A0A5C3NX10_9APHY</name>
<dbReference type="InParanoid" id="A0A5C3NX10"/>
<keyword evidence="3" id="KW-1185">Reference proteome</keyword>
<evidence type="ECO:0000256" key="1">
    <source>
        <dbReference type="SAM" id="MobiDB-lite"/>
    </source>
</evidence>
<feature type="compositionally biased region" description="Basic and acidic residues" evidence="1">
    <location>
        <begin position="40"/>
        <end position="57"/>
    </location>
</feature>